<sequence length="86" mass="9115">VEIPDGTITGLGRRVAWTGTFPLVDASCPLSGEVQVRLALTTDGSTRGLGAWVGRLRVLDRRQVLADTDRAADREAVVADGWSLPG</sequence>
<keyword evidence="1" id="KW-0378">Hydrolase</keyword>
<reference evidence="1" key="2">
    <citation type="submission" date="2021-09" db="EMBL/GenBank/DDBJ databases">
        <authorList>
            <person name="Gilroy R."/>
        </authorList>
    </citation>
    <scope>NUCLEOTIDE SEQUENCE</scope>
    <source>
        <strain evidence="1">1647</strain>
    </source>
</reference>
<comment type="caution">
    <text evidence="1">The sequence shown here is derived from an EMBL/GenBank/DDBJ whole genome shotgun (WGS) entry which is preliminary data.</text>
</comment>
<name>A0A921GLT6_9MICO</name>
<evidence type="ECO:0000313" key="2">
    <source>
        <dbReference type="Proteomes" id="UP000775129"/>
    </source>
</evidence>
<feature type="non-terminal residue" evidence="1">
    <location>
        <position position="1"/>
    </location>
</feature>
<proteinExistence type="predicted"/>
<dbReference type="GO" id="GO:0016787">
    <property type="term" value="F:hydrolase activity"/>
    <property type="evidence" value="ECO:0007669"/>
    <property type="project" value="UniProtKB-KW"/>
</dbReference>
<accession>A0A921GLT6</accession>
<gene>
    <name evidence="1" type="ORF">K8W24_01440</name>
</gene>
<organism evidence="1 2">
    <name type="scientific">Brachybacterium paraconglomeratum</name>
    <dbReference type="NCBI Taxonomy" id="173362"/>
    <lineage>
        <taxon>Bacteria</taxon>
        <taxon>Bacillati</taxon>
        <taxon>Actinomycetota</taxon>
        <taxon>Actinomycetes</taxon>
        <taxon>Micrococcales</taxon>
        <taxon>Dermabacteraceae</taxon>
        <taxon>Brachybacterium</taxon>
    </lineage>
</organism>
<dbReference type="AlphaFoldDB" id="A0A921GLT6"/>
<dbReference type="EMBL" id="DYWO01000049">
    <property type="protein sequence ID" value="HJF48454.1"/>
    <property type="molecule type" value="Genomic_DNA"/>
</dbReference>
<dbReference type="Proteomes" id="UP000775129">
    <property type="component" value="Unassembled WGS sequence"/>
</dbReference>
<evidence type="ECO:0000313" key="1">
    <source>
        <dbReference type="EMBL" id="HJF48454.1"/>
    </source>
</evidence>
<protein>
    <submittedName>
        <fullName evidence="1">Serine hydrolase</fullName>
    </submittedName>
</protein>
<reference evidence="1" key="1">
    <citation type="journal article" date="2021" name="PeerJ">
        <title>Extensive microbial diversity within the chicken gut microbiome revealed by metagenomics and culture.</title>
        <authorList>
            <person name="Gilroy R."/>
            <person name="Ravi A."/>
            <person name="Getino M."/>
            <person name="Pursley I."/>
            <person name="Horton D.L."/>
            <person name="Alikhan N.F."/>
            <person name="Baker D."/>
            <person name="Gharbi K."/>
            <person name="Hall N."/>
            <person name="Watson M."/>
            <person name="Adriaenssens E.M."/>
            <person name="Foster-Nyarko E."/>
            <person name="Jarju S."/>
            <person name="Secka A."/>
            <person name="Antonio M."/>
            <person name="Oren A."/>
            <person name="Chaudhuri R.R."/>
            <person name="La Ragione R."/>
            <person name="Hildebrand F."/>
            <person name="Pallen M.J."/>
        </authorList>
    </citation>
    <scope>NUCLEOTIDE SEQUENCE</scope>
    <source>
        <strain evidence="1">1647</strain>
    </source>
</reference>